<name>A0A2U9BHZ7_SCOMX</name>
<evidence type="ECO:0000313" key="2">
    <source>
        <dbReference type="EMBL" id="KAF0046538.1"/>
    </source>
</evidence>
<gene>
    <name evidence="2" type="ORF">F2P81_000171</name>
    <name evidence="1" type="ORF">SMAX5B_003352</name>
</gene>
<keyword evidence="3" id="KW-1185">Reference proteome</keyword>
<reference evidence="2 4" key="2">
    <citation type="submission" date="2019-06" db="EMBL/GenBank/DDBJ databases">
        <title>Draft genomes of female and male turbot (Scophthalmus maximus).</title>
        <authorList>
            <person name="Xu H."/>
            <person name="Xu X.-W."/>
            <person name="Shao C."/>
            <person name="Chen S."/>
        </authorList>
    </citation>
    <scope>NUCLEOTIDE SEQUENCE [LARGE SCALE GENOMIC DNA]</scope>
    <source>
        <strain evidence="2">Ysfricsl-2016a</strain>
        <tissue evidence="2">Blood</tissue>
    </source>
</reference>
<evidence type="ECO:0000313" key="4">
    <source>
        <dbReference type="Proteomes" id="UP000438429"/>
    </source>
</evidence>
<evidence type="ECO:0000313" key="3">
    <source>
        <dbReference type="Proteomes" id="UP000246464"/>
    </source>
</evidence>
<dbReference type="EMBL" id="CP026249">
    <property type="protein sequence ID" value="AWP03614.1"/>
    <property type="molecule type" value="Genomic_DNA"/>
</dbReference>
<dbReference type="AlphaFoldDB" id="A0A2U9BHZ7"/>
<proteinExistence type="predicted"/>
<dbReference type="Proteomes" id="UP000246464">
    <property type="component" value="Chromosome 7"/>
</dbReference>
<organism evidence="1 3">
    <name type="scientific">Scophthalmus maximus</name>
    <name type="common">Turbot</name>
    <name type="synonym">Psetta maxima</name>
    <dbReference type="NCBI Taxonomy" id="52904"/>
    <lineage>
        <taxon>Eukaryota</taxon>
        <taxon>Metazoa</taxon>
        <taxon>Chordata</taxon>
        <taxon>Craniata</taxon>
        <taxon>Vertebrata</taxon>
        <taxon>Euteleostomi</taxon>
        <taxon>Actinopterygii</taxon>
        <taxon>Neopterygii</taxon>
        <taxon>Teleostei</taxon>
        <taxon>Neoteleostei</taxon>
        <taxon>Acanthomorphata</taxon>
        <taxon>Carangaria</taxon>
        <taxon>Pleuronectiformes</taxon>
        <taxon>Pleuronectoidei</taxon>
        <taxon>Scophthalmidae</taxon>
        <taxon>Scophthalmus</taxon>
    </lineage>
</organism>
<dbReference type="Proteomes" id="UP000438429">
    <property type="component" value="Unassembled WGS sequence"/>
</dbReference>
<evidence type="ECO:0000313" key="1">
    <source>
        <dbReference type="EMBL" id="AWP03614.1"/>
    </source>
</evidence>
<reference evidence="1 3" key="1">
    <citation type="submission" date="2017-12" db="EMBL/GenBank/DDBJ databases">
        <title>Integrating genomic resources of turbot (Scophthalmus maximus) in depth evaluation of genetic and physical mapping variation across individuals.</title>
        <authorList>
            <person name="Martinez P."/>
        </authorList>
    </citation>
    <scope>NUCLEOTIDE SEQUENCE [LARGE SCALE GENOMIC DNA]</scope>
</reference>
<accession>A0A2U9BHZ7</accession>
<sequence>MESRATPTPSRRLVFYERLWPQRELVGRGPRLDGGDSAGEVGNAAALKAISVFSRQCLGLQGRSRGRLRCKI</sequence>
<protein>
    <submittedName>
        <fullName evidence="1">Uncharacterized protein</fullName>
    </submittedName>
</protein>
<dbReference type="EMBL" id="VEVO01000001">
    <property type="protein sequence ID" value="KAF0046538.1"/>
    <property type="molecule type" value="Genomic_DNA"/>
</dbReference>